<keyword evidence="16" id="KW-0131">Cell cycle</keyword>
<keyword evidence="15" id="KW-0469">Meiosis</keyword>
<keyword evidence="6" id="KW-0547">Nucleotide-binding</keyword>
<evidence type="ECO:0000256" key="11">
    <source>
        <dbReference type="ARBA" id="ARBA00022840"/>
    </source>
</evidence>
<sequence length="1398" mass="158146">MSFIMDEDQDILSSLGASAVECGTFEESFMKKLEEHFDVLENDEELEDGELESSPKEETTEDAMATEGESCREDVGKEMDVTIVKPEVEIPESGFSFLRKALESQATRGIVPTSTVVSKQDSTLSSPQVLQPSRTKNVVKKTPSQLLVLQKPAVEESAEELKIRTGEMTPFGTVIARTEGGPKASFLDFSKYLNSQKAFEKNWKKKPSKSGPGKGQNSLKESIKEVPARKRTTSLGKDPLKYDVMFPKKRKLKEDLGTKSSTSSEARRQTTGTLPSESRSVYMNEDEDSDYKPPDESDDEWSPDEKRVKLTRQPNTPKKKQGYKEADTDDSFSEEEEDKRPNKRNRREADDGDYKFYQQRVQNWKENETRFTGGVQTLSDGFKLPKHIWESLYDYQKVGVNWLWELHQKNCGGILGDEMGLGKTIQMIAFLAGLSCSNLQFRFTRFRGLGPSIVVCPATVMHQWVKEFHTWWPPFRVVVLHESGSYSGSKQGLIRSVAENNGILITSYVGIVNSQTEILKHSWHYVILDEGHKIRNPDAQVTLSVKQIPTAHRIILSGSPLQNNLKELWSLFDFVFPGKLGTLPAFMEQFAVPITQGGYANASEVQVAAAYKCATILRDIINPYLLRRMKSDVKDHVNLPPKSEQVLFCKMTNEQKACYINYLQSKEIDSIVQGRFNMFAGLINLRKICNHHHLFDGGPKLIKNPTALKKKGVALKSQQKRGTSSSLDLLSSYHSLKGEVSDPEEPAESDDSDIELDPHDSFGHWSKSGKMVVLETLLKLWRKQDHKVLLFSQSRQMLCILENFVRLQNYSYLRLDGSTTIGSRQPLIKKFNEDPSIFIFILTTKVGGLGVNLTGANRVIIFDPDWNPSTDLQARERAWRIGQDRQVTIYRLITSGTIEEKIYHRQIFKQFLTNRVLKDPKQKRFFKASDVLELFSFNEGFEKGNESEAIFAGTGSAVDMKALKRRRVNLAQNIKQTDTEEATDTTSTDSPRERATGKFKGIPNLVKQRTQKHDKNNKEDDAPENNHEIQDDYVLRKLFRKSGVQAALKHDKIVDTGESDYLLVEKEAERVAAQAVAVLKRSREQCWAAESGLVTWTGNNGVINETPPPPKKKLRLGPKKLETVSSKPAEKEPPSYFSGTVEASGDSETLSSADLVAAIRARKRIMDPIGSEENQIAADEDGNPLTTPINSHLIDSEHVDMLREIREFIAFRAQVDGQASTSELINEFGNKLPSKESPLFKHMLSELCSFRRVEGHGIWRLKPEFSLILASRLFPSVSSPVTVFRYCLRLYQQNQVLKEIQELEVQQKKKAALSSLTTELRKKIDPSEEVLEEEEEAGKQSAEEDYDEFSTGHNVTKRMTAEGSRNFHLTSEQIERGNSLNKELLERIAKRKAHSHDE</sequence>
<feature type="region of interest" description="Disordered" evidence="19">
    <location>
        <begin position="1324"/>
        <end position="1373"/>
    </location>
</feature>
<comment type="subunit">
    <text evidence="3">Interacts (via N-terminus) with spn-A/Rad51.</text>
</comment>
<keyword evidence="23" id="KW-1185">Reference proteome</keyword>
<keyword evidence="9" id="KW-0378">Hydrolase</keyword>
<keyword evidence="5" id="KW-0132">Cell division</keyword>
<evidence type="ECO:0000256" key="5">
    <source>
        <dbReference type="ARBA" id="ARBA00022618"/>
    </source>
</evidence>
<dbReference type="GO" id="GO:0005634">
    <property type="term" value="C:nucleus"/>
    <property type="evidence" value="ECO:0007669"/>
    <property type="project" value="TreeGrafter"/>
</dbReference>
<dbReference type="SMART" id="SM00490">
    <property type="entry name" value="HELICc"/>
    <property type="match status" value="1"/>
</dbReference>
<evidence type="ECO:0000256" key="19">
    <source>
        <dbReference type="SAM" id="MobiDB-lite"/>
    </source>
</evidence>
<comment type="subcellular location">
    <subcellularLocation>
        <location evidence="1">Nucleus</location>
    </subcellularLocation>
</comment>
<evidence type="ECO:0000313" key="23">
    <source>
        <dbReference type="Proteomes" id="UP000708208"/>
    </source>
</evidence>
<dbReference type="InterPro" id="IPR050496">
    <property type="entry name" value="SNF2_RAD54_helicase_repair"/>
</dbReference>
<dbReference type="CDD" id="cd18000">
    <property type="entry name" value="DEXHc_ERCC6"/>
    <property type="match status" value="1"/>
</dbReference>
<evidence type="ECO:0000256" key="8">
    <source>
        <dbReference type="ARBA" id="ARBA00022776"/>
    </source>
</evidence>
<keyword evidence="14" id="KW-0539">Nucleus</keyword>
<keyword evidence="13" id="KW-0234">DNA repair</keyword>
<feature type="compositionally biased region" description="Polar residues" evidence="19">
    <location>
        <begin position="258"/>
        <end position="281"/>
    </location>
</feature>
<comment type="function">
    <text evidence="17">Involved in mitotic DNA repair and meiotic recombination. Functions in the recombinational DNA repair pathway. Essential for interhomolog gene conversion (GC), but may have a less important role in intersister GC than spn-A/Rad51. In the presence of DNA, spn-A/Rad51 enhances the ATPase activity of okr/Rad54.</text>
</comment>
<protein>
    <recommendedName>
        <fullName evidence="4">DNA repair and recombination protein RAD54-like</fullName>
    </recommendedName>
    <alternativeName>
        <fullName evidence="18">Protein okra</fullName>
    </alternativeName>
</protein>
<evidence type="ECO:0000256" key="9">
    <source>
        <dbReference type="ARBA" id="ARBA00022801"/>
    </source>
</evidence>
<keyword evidence="11" id="KW-0067">ATP-binding</keyword>
<dbReference type="EMBL" id="CAJVCH010097554">
    <property type="protein sequence ID" value="CAG7723285.1"/>
    <property type="molecule type" value="Genomic_DNA"/>
</dbReference>
<dbReference type="FunFam" id="3.40.50.10810:FF:000042">
    <property type="entry name" value="SNF2 family helicase-like protein"/>
    <property type="match status" value="1"/>
</dbReference>
<evidence type="ECO:0000256" key="15">
    <source>
        <dbReference type="ARBA" id="ARBA00023254"/>
    </source>
</evidence>
<evidence type="ECO:0000256" key="14">
    <source>
        <dbReference type="ARBA" id="ARBA00023242"/>
    </source>
</evidence>
<feature type="compositionally biased region" description="Acidic residues" evidence="19">
    <location>
        <begin position="1327"/>
        <end position="1336"/>
    </location>
</feature>
<dbReference type="CDD" id="cd18793">
    <property type="entry name" value="SF2_C_SNF"/>
    <property type="match status" value="1"/>
</dbReference>
<dbReference type="GO" id="GO:0051301">
    <property type="term" value="P:cell division"/>
    <property type="evidence" value="ECO:0007669"/>
    <property type="project" value="UniProtKB-KW"/>
</dbReference>
<evidence type="ECO:0000256" key="18">
    <source>
        <dbReference type="ARBA" id="ARBA00029956"/>
    </source>
</evidence>
<feature type="compositionally biased region" description="Basic and acidic residues" evidence="19">
    <location>
        <begin position="1011"/>
        <end position="1027"/>
    </location>
</feature>
<name>A0A8J2JWH5_9HEXA</name>
<evidence type="ECO:0000256" key="13">
    <source>
        <dbReference type="ARBA" id="ARBA00023204"/>
    </source>
</evidence>
<evidence type="ECO:0000256" key="4">
    <source>
        <dbReference type="ARBA" id="ARBA00015341"/>
    </source>
</evidence>
<evidence type="ECO:0000256" key="6">
    <source>
        <dbReference type="ARBA" id="ARBA00022741"/>
    </source>
</evidence>
<comment type="similarity">
    <text evidence="2">Belongs to the SNF2/RAD54 helicase family.</text>
</comment>
<reference evidence="22" key="1">
    <citation type="submission" date="2021-06" db="EMBL/GenBank/DDBJ databases">
        <authorList>
            <person name="Hodson N. C."/>
            <person name="Mongue J. A."/>
            <person name="Jaron S. K."/>
        </authorList>
    </citation>
    <scope>NUCLEOTIDE SEQUENCE</scope>
</reference>
<keyword evidence="8" id="KW-0498">Mitosis</keyword>
<dbReference type="GO" id="GO:0005524">
    <property type="term" value="F:ATP binding"/>
    <property type="evidence" value="ECO:0007669"/>
    <property type="project" value="InterPro"/>
</dbReference>
<evidence type="ECO:0000259" key="20">
    <source>
        <dbReference type="PROSITE" id="PS51192"/>
    </source>
</evidence>
<dbReference type="SMART" id="SM00487">
    <property type="entry name" value="DEXDc"/>
    <property type="match status" value="1"/>
</dbReference>
<dbReference type="InterPro" id="IPR049730">
    <property type="entry name" value="SNF2/RAD54-like_C"/>
</dbReference>
<dbReference type="Pfam" id="PF00271">
    <property type="entry name" value="Helicase_C"/>
    <property type="match status" value="1"/>
</dbReference>
<feature type="region of interest" description="Disordered" evidence="19">
    <location>
        <begin position="116"/>
        <end position="137"/>
    </location>
</feature>
<dbReference type="InterPro" id="IPR058951">
    <property type="entry name" value="WHD_Rad26_CSB-like"/>
</dbReference>
<evidence type="ECO:0000256" key="12">
    <source>
        <dbReference type="ARBA" id="ARBA00023125"/>
    </source>
</evidence>
<dbReference type="GO" id="GO:0008094">
    <property type="term" value="F:ATP-dependent activity, acting on DNA"/>
    <property type="evidence" value="ECO:0007669"/>
    <property type="project" value="TreeGrafter"/>
</dbReference>
<dbReference type="OrthoDB" id="413460at2759"/>
<proteinExistence type="inferred from homology"/>
<comment type="caution">
    <text evidence="22">The sequence shown here is derived from an EMBL/GenBank/DDBJ whole genome shotgun (WGS) entry which is preliminary data.</text>
</comment>
<dbReference type="InterPro" id="IPR014001">
    <property type="entry name" value="Helicase_ATP-bd"/>
</dbReference>
<gene>
    <name evidence="22" type="ORF">AFUS01_LOCUS12381</name>
</gene>
<dbReference type="PANTHER" id="PTHR45629">
    <property type="entry name" value="SNF2/RAD54 FAMILY MEMBER"/>
    <property type="match status" value="1"/>
</dbReference>
<dbReference type="GO" id="GO:0051321">
    <property type="term" value="P:meiotic cell cycle"/>
    <property type="evidence" value="ECO:0007669"/>
    <property type="project" value="UniProtKB-KW"/>
</dbReference>
<accession>A0A8J2JWH5</accession>
<evidence type="ECO:0000256" key="10">
    <source>
        <dbReference type="ARBA" id="ARBA00022806"/>
    </source>
</evidence>
<feature type="domain" description="Helicase ATP-binding" evidence="20">
    <location>
        <begin position="404"/>
        <end position="578"/>
    </location>
</feature>
<dbReference type="PANTHER" id="PTHR45629:SF7">
    <property type="entry name" value="DNA EXCISION REPAIR PROTEIN ERCC-6-RELATED"/>
    <property type="match status" value="1"/>
</dbReference>
<evidence type="ECO:0000313" key="22">
    <source>
        <dbReference type="EMBL" id="CAG7723285.1"/>
    </source>
</evidence>
<evidence type="ECO:0000259" key="21">
    <source>
        <dbReference type="PROSITE" id="PS51194"/>
    </source>
</evidence>
<evidence type="ECO:0000256" key="2">
    <source>
        <dbReference type="ARBA" id="ARBA00007025"/>
    </source>
</evidence>
<dbReference type="PROSITE" id="PS51194">
    <property type="entry name" value="HELICASE_CTER"/>
    <property type="match status" value="1"/>
</dbReference>
<feature type="region of interest" description="Disordered" evidence="19">
    <location>
        <begin position="1100"/>
        <end position="1144"/>
    </location>
</feature>
<keyword evidence="7" id="KW-0227">DNA damage</keyword>
<dbReference type="Pfam" id="PF25875">
    <property type="entry name" value="WHD_Rad26_CSB"/>
    <property type="match status" value="1"/>
</dbReference>
<dbReference type="GO" id="GO:0006283">
    <property type="term" value="P:transcription-coupled nucleotide-excision repair"/>
    <property type="evidence" value="ECO:0007669"/>
    <property type="project" value="TreeGrafter"/>
</dbReference>
<dbReference type="GO" id="GO:0016787">
    <property type="term" value="F:hydrolase activity"/>
    <property type="evidence" value="ECO:0007669"/>
    <property type="project" value="UniProtKB-KW"/>
</dbReference>
<evidence type="ECO:0000256" key="1">
    <source>
        <dbReference type="ARBA" id="ARBA00004123"/>
    </source>
</evidence>
<dbReference type="PROSITE" id="PS51192">
    <property type="entry name" value="HELICASE_ATP_BIND_1"/>
    <property type="match status" value="1"/>
</dbReference>
<keyword evidence="12" id="KW-0238">DNA-binding</keyword>
<feature type="compositionally biased region" description="Acidic residues" evidence="19">
    <location>
        <begin position="327"/>
        <end position="337"/>
    </location>
</feature>
<evidence type="ECO:0000256" key="16">
    <source>
        <dbReference type="ARBA" id="ARBA00023306"/>
    </source>
</evidence>
<evidence type="ECO:0000256" key="3">
    <source>
        <dbReference type="ARBA" id="ARBA00011467"/>
    </source>
</evidence>
<dbReference type="InterPro" id="IPR001650">
    <property type="entry name" value="Helicase_C-like"/>
</dbReference>
<feature type="region of interest" description="Disordered" evidence="19">
    <location>
        <begin position="974"/>
        <end position="1027"/>
    </location>
</feature>
<evidence type="ECO:0000256" key="7">
    <source>
        <dbReference type="ARBA" id="ARBA00022763"/>
    </source>
</evidence>
<feature type="region of interest" description="Disordered" evidence="19">
    <location>
        <begin position="41"/>
        <end position="72"/>
    </location>
</feature>
<feature type="region of interest" description="Disordered" evidence="19">
    <location>
        <begin position="200"/>
        <end position="352"/>
    </location>
</feature>
<evidence type="ECO:0000256" key="17">
    <source>
        <dbReference type="ARBA" id="ARBA00024776"/>
    </source>
</evidence>
<dbReference type="InterPro" id="IPR000330">
    <property type="entry name" value="SNF2_N"/>
</dbReference>
<keyword evidence="10" id="KW-0347">Helicase</keyword>
<dbReference type="Pfam" id="PF00176">
    <property type="entry name" value="SNF2-rel_dom"/>
    <property type="match status" value="1"/>
</dbReference>
<organism evidence="22 23">
    <name type="scientific">Allacma fusca</name>
    <dbReference type="NCBI Taxonomy" id="39272"/>
    <lineage>
        <taxon>Eukaryota</taxon>
        <taxon>Metazoa</taxon>
        <taxon>Ecdysozoa</taxon>
        <taxon>Arthropoda</taxon>
        <taxon>Hexapoda</taxon>
        <taxon>Collembola</taxon>
        <taxon>Symphypleona</taxon>
        <taxon>Sminthuridae</taxon>
        <taxon>Allacma</taxon>
    </lineage>
</organism>
<dbReference type="CDD" id="cd22254">
    <property type="entry name" value="CSB_WHD"/>
    <property type="match status" value="1"/>
</dbReference>
<feature type="domain" description="Helicase C-terminal" evidence="21">
    <location>
        <begin position="773"/>
        <end position="927"/>
    </location>
</feature>
<dbReference type="Proteomes" id="UP000708208">
    <property type="component" value="Unassembled WGS sequence"/>
</dbReference>
<feature type="compositionally biased region" description="Acidic residues" evidence="19">
    <location>
        <begin position="41"/>
        <end position="51"/>
    </location>
</feature>